<keyword evidence="4 7" id="KW-0812">Transmembrane</keyword>
<feature type="transmembrane region" description="Helical" evidence="7">
    <location>
        <begin position="20"/>
        <end position="40"/>
    </location>
</feature>
<keyword evidence="5 7" id="KW-1133">Transmembrane helix</keyword>
<comment type="similarity">
    <text evidence="2">Belongs to the ABC-4 integral membrane protein family. LolC/E subfamily.</text>
</comment>
<accession>B8D1B9</accession>
<dbReference type="AlphaFoldDB" id="B8D1B9"/>
<sequence length="419" mass="46731">MSYLFKIAFKNLFRHRLRTLVSIVAIAFSVMIVVFARGYIVGLIDSISADHIQYNSGHIKIVNRDYLQQERLLPLNYPVDGFKGQGVEEMASDLKNIDRVEMVIPRLKFGAMVSTDKELITMNGWGVNPEQEIAFTSIEDYLVEGRMIKPGRLEVVMGSGLLNKINRQVGDKVTIVFKTSFNSLRGVTFRIVGRLETGIKLLNEVAFFLPLDQAQRLLYMEGQATELLLVSSDKKLVDQILPEVKKVLAERGEENRYVALGYKETSDLLPYMELAKLIYNQVYIFLVLLASIVVINTMIMIVKERTREIGMMSAMGLESRGILKLFLIEGGIIGTIGSLIGAILGSVITDYFARTGLNFSSATAGFSPEIVFNSIIYPVSSVGNTVFAFFLGVLVVTMGCLIPARRAARMKPTEALREI</sequence>
<organism evidence="10 11">
    <name type="scientific">Halothermothrix orenii (strain H 168 / OCM 544 / DSM 9562)</name>
    <dbReference type="NCBI Taxonomy" id="373903"/>
    <lineage>
        <taxon>Bacteria</taxon>
        <taxon>Bacillati</taxon>
        <taxon>Bacillota</taxon>
        <taxon>Clostridia</taxon>
        <taxon>Halanaerobiales</taxon>
        <taxon>Halothermotrichaceae</taxon>
        <taxon>Halothermothrix</taxon>
    </lineage>
</organism>
<evidence type="ECO:0000313" key="10">
    <source>
        <dbReference type="EMBL" id="ACL71071.1"/>
    </source>
</evidence>
<name>B8D1B9_HALOH</name>
<dbReference type="Proteomes" id="UP000000719">
    <property type="component" value="Chromosome"/>
</dbReference>
<dbReference type="HOGENOM" id="CLU_000604_8_6_9"/>
<evidence type="ECO:0000256" key="2">
    <source>
        <dbReference type="ARBA" id="ARBA00005236"/>
    </source>
</evidence>
<dbReference type="InterPro" id="IPR025857">
    <property type="entry name" value="MacB_PCD"/>
</dbReference>
<feature type="transmembrane region" description="Helical" evidence="7">
    <location>
        <begin position="322"/>
        <end position="348"/>
    </location>
</feature>
<keyword evidence="11" id="KW-1185">Reference proteome</keyword>
<dbReference type="eggNOG" id="COG4591">
    <property type="taxonomic scope" value="Bacteria"/>
</dbReference>
<proteinExistence type="inferred from homology"/>
<keyword evidence="3" id="KW-1003">Cell membrane</keyword>
<dbReference type="Pfam" id="PF02687">
    <property type="entry name" value="FtsX"/>
    <property type="match status" value="1"/>
</dbReference>
<evidence type="ECO:0000256" key="3">
    <source>
        <dbReference type="ARBA" id="ARBA00022475"/>
    </source>
</evidence>
<dbReference type="EMBL" id="CP001098">
    <property type="protein sequence ID" value="ACL71071.1"/>
    <property type="molecule type" value="Genomic_DNA"/>
</dbReference>
<feature type="domain" description="ABC3 transporter permease C-terminal" evidence="8">
    <location>
        <begin position="283"/>
        <end position="412"/>
    </location>
</feature>
<evidence type="ECO:0000256" key="1">
    <source>
        <dbReference type="ARBA" id="ARBA00004651"/>
    </source>
</evidence>
<evidence type="ECO:0000256" key="7">
    <source>
        <dbReference type="SAM" id="Phobius"/>
    </source>
</evidence>
<reference evidence="10 11" key="1">
    <citation type="journal article" date="2009" name="PLoS ONE">
        <title>Genome analysis of the anaerobic thermohalophilic bacterium Halothermothrix orenii.</title>
        <authorList>
            <person name="Mavromatis K."/>
            <person name="Ivanova N."/>
            <person name="Anderson I."/>
            <person name="Lykidis A."/>
            <person name="Hooper S.D."/>
            <person name="Sun H."/>
            <person name="Kunin V."/>
            <person name="Lapidus A."/>
            <person name="Hugenholtz P."/>
            <person name="Patel B."/>
            <person name="Kyrpides N.C."/>
        </authorList>
    </citation>
    <scope>NUCLEOTIDE SEQUENCE [LARGE SCALE GENOMIC DNA]</scope>
    <source>
        <strain evidence="11">H 168 / OCM 544 / DSM 9562</strain>
    </source>
</reference>
<evidence type="ECO:0000259" key="9">
    <source>
        <dbReference type="Pfam" id="PF12704"/>
    </source>
</evidence>
<dbReference type="RefSeq" id="WP_015924039.1">
    <property type="nucleotide sequence ID" value="NC_011899.1"/>
</dbReference>
<dbReference type="STRING" id="373903.Hore_23260"/>
<dbReference type="OrthoDB" id="9770099at2"/>
<keyword evidence="6 7" id="KW-0472">Membrane</keyword>
<dbReference type="PANTHER" id="PTHR30489:SF0">
    <property type="entry name" value="LIPOPROTEIN-RELEASING SYSTEM TRANSMEMBRANE PROTEIN LOLE"/>
    <property type="match status" value="1"/>
</dbReference>
<dbReference type="PANTHER" id="PTHR30489">
    <property type="entry name" value="LIPOPROTEIN-RELEASING SYSTEM TRANSMEMBRANE PROTEIN LOLE"/>
    <property type="match status" value="1"/>
</dbReference>
<keyword evidence="10" id="KW-0449">Lipoprotein</keyword>
<evidence type="ECO:0000256" key="6">
    <source>
        <dbReference type="ARBA" id="ARBA00023136"/>
    </source>
</evidence>
<feature type="transmembrane region" description="Helical" evidence="7">
    <location>
        <begin position="282"/>
        <end position="302"/>
    </location>
</feature>
<gene>
    <name evidence="10" type="ordered locus">Hore_23260</name>
</gene>
<dbReference type="InterPro" id="IPR051447">
    <property type="entry name" value="Lipoprotein-release_system"/>
</dbReference>
<protein>
    <submittedName>
        <fullName evidence="10">ABC-type transport system, involved in lipoprotein release, permease component</fullName>
    </submittedName>
</protein>
<dbReference type="GO" id="GO:0098797">
    <property type="term" value="C:plasma membrane protein complex"/>
    <property type="evidence" value="ECO:0007669"/>
    <property type="project" value="TreeGrafter"/>
</dbReference>
<dbReference type="KEGG" id="hor:Hore_23260"/>
<dbReference type="InterPro" id="IPR003838">
    <property type="entry name" value="ABC3_permease_C"/>
</dbReference>
<dbReference type="GO" id="GO:0044874">
    <property type="term" value="P:lipoprotein localization to outer membrane"/>
    <property type="evidence" value="ECO:0007669"/>
    <property type="project" value="TreeGrafter"/>
</dbReference>
<evidence type="ECO:0000259" key="8">
    <source>
        <dbReference type="Pfam" id="PF02687"/>
    </source>
</evidence>
<evidence type="ECO:0000256" key="4">
    <source>
        <dbReference type="ARBA" id="ARBA00022692"/>
    </source>
</evidence>
<evidence type="ECO:0000256" key="5">
    <source>
        <dbReference type="ARBA" id="ARBA00022989"/>
    </source>
</evidence>
<evidence type="ECO:0000313" key="11">
    <source>
        <dbReference type="Proteomes" id="UP000000719"/>
    </source>
</evidence>
<feature type="domain" description="MacB-like periplasmic core" evidence="9">
    <location>
        <begin position="19"/>
        <end position="245"/>
    </location>
</feature>
<comment type="subcellular location">
    <subcellularLocation>
        <location evidence="1">Cell membrane</location>
        <topology evidence="1">Multi-pass membrane protein</topology>
    </subcellularLocation>
</comment>
<feature type="transmembrane region" description="Helical" evidence="7">
    <location>
        <begin position="375"/>
        <end position="402"/>
    </location>
</feature>
<dbReference type="Pfam" id="PF12704">
    <property type="entry name" value="MacB_PCD"/>
    <property type="match status" value="1"/>
</dbReference>